<keyword evidence="3" id="KW-1185">Reference proteome</keyword>
<gene>
    <name evidence="2" type="primary">narJ</name>
    <name evidence="2" type="ORF">ACFQGU_17105</name>
</gene>
<accession>A0ABW1T5P3</accession>
<dbReference type="Proteomes" id="UP001596138">
    <property type="component" value="Unassembled WGS sequence"/>
</dbReference>
<dbReference type="EMBL" id="JBHSTI010000051">
    <property type="protein sequence ID" value="MFC6239592.1"/>
    <property type="molecule type" value="Genomic_DNA"/>
</dbReference>
<keyword evidence="1" id="KW-0534">Nitrate assimilation</keyword>
<dbReference type="Pfam" id="PF02613">
    <property type="entry name" value="Nitrate_red_del"/>
    <property type="match status" value="1"/>
</dbReference>
<reference evidence="3" key="1">
    <citation type="journal article" date="2019" name="Int. J. Syst. Evol. Microbiol.">
        <title>The Global Catalogue of Microorganisms (GCM) 10K type strain sequencing project: providing services to taxonomists for standard genome sequencing and annotation.</title>
        <authorList>
            <consortium name="The Broad Institute Genomics Platform"/>
            <consortium name="The Broad Institute Genome Sequencing Center for Infectious Disease"/>
            <person name="Wu L."/>
            <person name="Ma J."/>
        </authorList>
    </citation>
    <scope>NUCLEOTIDE SEQUENCE [LARGE SCALE GENOMIC DNA]</scope>
    <source>
        <strain evidence="3">CGMCC 4.7317</strain>
    </source>
</reference>
<dbReference type="SUPFAM" id="SSF89155">
    <property type="entry name" value="TorD-like"/>
    <property type="match status" value="1"/>
</dbReference>
<dbReference type="PANTHER" id="PTHR43680">
    <property type="entry name" value="NITRATE REDUCTASE MOLYBDENUM COFACTOR ASSEMBLY CHAPERONE"/>
    <property type="match status" value="1"/>
</dbReference>
<organism evidence="2 3">
    <name type="scientific">Longivirga aurantiaca</name>
    <dbReference type="NCBI Taxonomy" id="1837743"/>
    <lineage>
        <taxon>Bacteria</taxon>
        <taxon>Bacillati</taxon>
        <taxon>Actinomycetota</taxon>
        <taxon>Actinomycetes</taxon>
        <taxon>Sporichthyales</taxon>
        <taxon>Sporichthyaceae</taxon>
        <taxon>Longivirga</taxon>
    </lineage>
</organism>
<sequence>MITHHLPESEAPAVRRLLATTSMLLSYPDQGAVDRLNLVGRSLDELPHGSREPLRRMTEWLSSTDLVNAQAHYVEIFDRRRKACLYLTWFLNGDTRSRGMALVGFKERYQEAGFDLGPEELPDFLPVVLEFGAVGPVDAALEMLARHRAGLELLEHALAKFDSPYVDPVSALLAVVPAAPDGPTAEELAFAGPPAEQVGLAPFFPVESLKAGVHA</sequence>
<dbReference type="PANTHER" id="PTHR43680:SF2">
    <property type="entry name" value="NITRATE REDUCTASE MOLYBDENUM COFACTOR ASSEMBLY CHAPERONE NARJ"/>
    <property type="match status" value="1"/>
</dbReference>
<dbReference type="InterPro" id="IPR036411">
    <property type="entry name" value="TorD-like_sf"/>
</dbReference>
<dbReference type="RefSeq" id="WP_386768905.1">
    <property type="nucleotide sequence ID" value="NZ_JBHSTI010000051.1"/>
</dbReference>
<name>A0ABW1T5P3_9ACTN</name>
<protein>
    <submittedName>
        <fullName evidence="2">Nitrate reductase molybdenum cofactor assembly chaperone</fullName>
    </submittedName>
</protein>
<comment type="caution">
    <text evidence="2">The sequence shown here is derived from an EMBL/GenBank/DDBJ whole genome shotgun (WGS) entry which is preliminary data.</text>
</comment>
<dbReference type="Gene3D" id="1.10.3480.10">
    <property type="entry name" value="TorD-like"/>
    <property type="match status" value="1"/>
</dbReference>
<dbReference type="NCBIfam" id="TIGR00684">
    <property type="entry name" value="narJ"/>
    <property type="match status" value="1"/>
</dbReference>
<dbReference type="InterPro" id="IPR020945">
    <property type="entry name" value="DMSO/NO3_reduct_chaperone"/>
</dbReference>
<evidence type="ECO:0000313" key="2">
    <source>
        <dbReference type="EMBL" id="MFC6239592.1"/>
    </source>
</evidence>
<dbReference type="InterPro" id="IPR003765">
    <property type="entry name" value="NO3_reductase_chaperone_NarJ"/>
</dbReference>
<evidence type="ECO:0000256" key="1">
    <source>
        <dbReference type="ARBA" id="ARBA00023063"/>
    </source>
</evidence>
<evidence type="ECO:0000313" key="3">
    <source>
        <dbReference type="Proteomes" id="UP001596138"/>
    </source>
</evidence>
<proteinExistence type="predicted"/>